<comment type="pathway">
    <text evidence="8">Pyrimidine metabolism; UMP biosynthesis via de novo pathway; (S)-dihydroorotate from bicarbonate: step 1/3.</text>
</comment>
<sequence length="354" mass="38387">MNAYLVFEDGDVFPGEWIGTPKMVAGEVVFTTGMTGYQEVMTDPSYAGQIVTFTYPLIGNYGTVIGESESSAPPCTGVIMSECYSKADLGEWLDQHGVPGIASVDTRAVVKKIRSKGALRGQITSHPIFTEMEVASPDSVEWVEAVSVDEPVFHTSSNPHAPHIVLIDFGYKASILHALQELGCQVTVVPWYWSTKEILDLKPDGLLFSNGPGDPKALTPWLAGWKSLVKQLPTLGICLGHQVLASAFGADTKRLPFGHRGSNHPVRNQLTGEVWITSQNHGYTVSADSLDPAEWVWTHVHANDGSVEGLAHRIYPVTTVQFHPEAHPGPSDAAGLFRDFVTQVTAKKEVEVVG</sequence>
<feature type="binding site" evidence="8">
    <location>
        <position position="213"/>
    </location>
    <ligand>
        <name>L-glutamine</name>
        <dbReference type="ChEBI" id="CHEBI:58359"/>
    </ligand>
</feature>
<dbReference type="InterPro" id="IPR006274">
    <property type="entry name" value="CarbamoylP_synth_ssu"/>
</dbReference>
<evidence type="ECO:0000256" key="3">
    <source>
        <dbReference type="ARBA" id="ARBA00022598"/>
    </source>
</evidence>
<organism evidence="10 11">
    <name type="scientific">Marininema mesophilum</name>
    <dbReference type="NCBI Taxonomy" id="1048340"/>
    <lineage>
        <taxon>Bacteria</taxon>
        <taxon>Bacillati</taxon>
        <taxon>Bacillota</taxon>
        <taxon>Bacilli</taxon>
        <taxon>Bacillales</taxon>
        <taxon>Thermoactinomycetaceae</taxon>
        <taxon>Marininema</taxon>
    </lineage>
</organism>
<dbReference type="EMBL" id="FNNQ01000003">
    <property type="protein sequence ID" value="SDW44356.1"/>
    <property type="molecule type" value="Genomic_DNA"/>
</dbReference>
<dbReference type="PRINTS" id="PR00097">
    <property type="entry name" value="ANTSNTHASEII"/>
</dbReference>
<dbReference type="PANTHER" id="PTHR43418">
    <property type="entry name" value="MULTIFUNCTIONAL TRYPTOPHAN BIOSYNTHESIS PROTEIN-RELATED"/>
    <property type="match status" value="1"/>
</dbReference>
<dbReference type="SUPFAM" id="SSF52317">
    <property type="entry name" value="Class I glutamine amidotransferase-like"/>
    <property type="match status" value="1"/>
</dbReference>
<comment type="subunit">
    <text evidence="8">Composed of two chains; the small (or glutamine) chain promotes the hydrolysis of glutamine to ammonia, which is used by the large (or ammonia) chain to synthesize carbamoyl phosphate. Tetramer of heterodimers (alpha,beta)4.</text>
</comment>
<feature type="domain" description="Carbamoyl-phosphate synthase small subunit N-terminal" evidence="9">
    <location>
        <begin position="1"/>
        <end position="124"/>
    </location>
</feature>
<dbReference type="GO" id="GO:0006541">
    <property type="term" value="P:glutamine metabolic process"/>
    <property type="evidence" value="ECO:0007669"/>
    <property type="project" value="InterPro"/>
</dbReference>
<feature type="binding site" evidence="8">
    <location>
        <position position="283"/>
    </location>
    <ligand>
        <name>L-glutamine</name>
        <dbReference type="ChEBI" id="CHEBI:58359"/>
    </ligand>
</feature>
<comment type="catalytic activity">
    <reaction evidence="8">
        <text>L-glutamine + H2O = L-glutamate + NH4(+)</text>
        <dbReference type="Rhea" id="RHEA:15889"/>
        <dbReference type="ChEBI" id="CHEBI:15377"/>
        <dbReference type="ChEBI" id="CHEBI:28938"/>
        <dbReference type="ChEBI" id="CHEBI:29985"/>
        <dbReference type="ChEBI" id="CHEBI:58359"/>
    </reaction>
</comment>
<dbReference type="NCBIfam" id="TIGR01368">
    <property type="entry name" value="CPSaseIIsmall"/>
    <property type="match status" value="1"/>
</dbReference>
<dbReference type="STRING" id="1048340.SAMN05444487_103164"/>
<dbReference type="GO" id="GO:0006207">
    <property type="term" value="P:'de novo' pyrimidine nucleobase biosynthetic process"/>
    <property type="evidence" value="ECO:0007669"/>
    <property type="project" value="InterPro"/>
</dbReference>
<dbReference type="InterPro" id="IPR017926">
    <property type="entry name" value="GATASE"/>
</dbReference>
<keyword evidence="8" id="KW-0055">Arginine biosynthesis</keyword>
<evidence type="ECO:0000256" key="1">
    <source>
        <dbReference type="ARBA" id="ARBA00005077"/>
    </source>
</evidence>
<feature type="binding site" evidence="8">
    <location>
        <position position="211"/>
    </location>
    <ligand>
        <name>L-glutamine</name>
        <dbReference type="ChEBI" id="CHEBI:58359"/>
    </ligand>
</feature>
<dbReference type="InterPro" id="IPR050472">
    <property type="entry name" value="Anth_synth/Amidotransfase"/>
</dbReference>
<feature type="binding site" evidence="8">
    <location>
        <position position="45"/>
    </location>
    <ligand>
        <name>L-glutamine</name>
        <dbReference type="ChEBI" id="CHEBI:58359"/>
    </ligand>
</feature>
<dbReference type="Gene3D" id="3.50.30.20">
    <property type="entry name" value="Carbamoyl-phosphate synthase small subunit, N-terminal domain"/>
    <property type="match status" value="1"/>
</dbReference>
<dbReference type="GO" id="GO:0044205">
    <property type="term" value="P:'de novo' UMP biosynthetic process"/>
    <property type="evidence" value="ECO:0007669"/>
    <property type="project" value="UniProtKB-UniRule"/>
</dbReference>
<dbReference type="Gene3D" id="3.40.50.880">
    <property type="match status" value="1"/>
</dbReference>
<dbReference type="PRINTS" id="PR00099">
    <property type="entry name" value="CPSGATASE"/>
</dbReference>
<dbReference type="EC" id="6.3.5.5" evidence="8"/>
<keyword evidence="8" id="KW-0028">Amino-acid biosynthesis</keyword>
<feature type="region of interest" description="CPSase" evidence="8">
    <location>
        <begin position="1"/>
        <end position="162"/>
    </location>
</feature>
<dbReference type="InterPro" id="IPR002474">
    <property type="entry name" value="CarbamoylP_synth_ssu_N"/>
</dbReference>
<proteinExistence type="inferred from homology"/>
<comment type="similarity">
    <text evidence="2 8">Belongs to the CarA family.</text>
</comment>
<dbReference type="Proteomes" id="UP000198534">
    <property type="component" value="Unassembled WGS sequence"/>
</dbReference>
<dbReference type="GO" id="GO:0006526">
    <property type="term" value="P:L-arginine biosynthetic process"/>
    <property type="evidence" value="ECO:0007669"/>
    <property type="project" value="UniProtKB-UniRule"/>
</dbReference>
<dbReference type="InterPro" id="IPR036480">
    <property type="entry name" value="CarbP_synth_ssu_N_sf"/>
</dbReference>
<dbReference type="GO" id="GO:0005524">
    <property type="term" value="F:ATP binding"/>
    <property type="evidence" value="ECO:0007669"/>
    <property type="project" value="UniProtKB-UniRule"/>
</dbReference>
<feature type="active site" evidence="8">
    <location>
        <position position="323"/>
    </location>
</feature>
<name>A0A1H2TK26_9BACL</name>
<evidence type="ECO:0000256" key="5">
    <source>
        <dbReference type="ARBA" id="ARBA00022840"/>
    </source>
</evidence>
<feature type="binding site" evidence="8">
    <location>
        <position position="282"/>
    </location>
    <ligand>
        <name>L-glutamine</name>
        <dbReference type="ChEBI" id="CHEBI:58359"/>
    </ligand>
</feature>
<comment type="function">
    <text evidence="8">Small subunit of the glutamine-dependent carbamoyl phosphate synthetase (CPSase). CPSase catalyzes the formation of carbamoyl phosphate from the ammonia moiety of glutamine, carbonate, and phosphate donated by ATP, constituting the first step of 2 biosynthetic pathways, one leading to arginine and/or urea and the other to pyrimidine nucleotides. The small subunit (glutamine amidotransferase) binds and cleaves glutamine to supply the large subunit with the substrate ammonia.</text>
</comment>
<dbReference type="GO" id="GO:0004359">
    <property type="term" value="F:glutaminase activity"/>
    <property type="evidence" value="ECO:0007669"/>
    <property type="project" value="RHEA"/>
</dbReference>
<feature type="binding site" evidence="8">
    <location>
        <position position="280"/>
    </location>
    <ligand>
        <name>L-glutamine</name>
        <dbReference type="ChEBI" id="CHEBI:58359"/>
    </ligand>
</feature>
<dbReference type="PRINTS" id="PR00096">
    <property type="entry name" value="GATASE"/>
</dbReference>
<dbReference type="InterPro" id="IPR029062">
    <property type="entry name" value="Class_I_gatase-like"/>
</dbReference>
<evidence type="ECO:0000256" key="4">
    <source>
        <dbReference type="ARBA" id="ARBA00022741"/>
    </source>
</evidence>
<dbReference type="UniPathway" id="UPA00068">
    <property type="reaction ID" value="UER00171"/>
</dbReference>
<feature type="binding site" evidence="8">
    <location>
        <position position="239"/>
    </location>
    <ligand>
        <name>L-glutamine</name>
        <dbReference type="ChEBI" id="CHEBI:58359"/>
    </ligand>
</feature>
<feature type="binding site" evidence="8">
    <location>
        <position position="242"/>
    </location>
    <ligand>
        <name>L-glutamine</name>
        <dbReference type="ChEBI" id="CHEBI:58359"/>
    </ligand>
</feature>
<dbReference type="UniPathway" id="UPA00070">
    <property type="reaction ID" value="UER00115"/>
</dbReference>
<gene>
    <name evidence="8" type="primary">carA</name>
    <name evidence="10" type="ORF">SAMN05444487_103164</name>
</gene>
<dbReference type="CDD" id="cd01744">
    <property type="entry name" value="GATase1_CPSase"/>
    <property type="match status" value="1"/>
</dbReference>
<evidence type="ECO:0000313" key="10">
    <source>
        <dbReference type="EMBL" id="SDW44356.1"/>
    </source>
</evidence>
<keyword evidence="3 8" id="KW-0436">Ligase</keyword>
<feature type="active site" description="Nucleophile" evidence="8">
    <location>
        <position position="238"/>
    </location>
</feature>
<accession>A0A1H2TK26</accession>
<comment type="catalytic activity">
    <reaction evidence="7 8">
        <text>hydrogencarbonate + L-glutamine + 2 ATP + H2O = carbamoyl phosphate + L-glutamate + 2 ADP + phosphate + 2 H(+)</text>
        <dbReference type="Rhea" id="RHEA:18633"/>
        <dbReference type="ChEBI" id="CHEBI:15377"/>
        <dbReference type="ChEBI" id="CHEBI:15378"/>
        <dbReference type="ChEBI" id="CHEBI:17544"/>
        <dbReference type="ChEBI" id="CHEBI:29985"/>
        <dbReference type="ChEBI" id="CHEBI:30616"/>
        <dbReference type="ChEBI" id="CHEBI:43474"/>
        <dbReference type="ChEBI" id="CHEBI:58228"/>
        <dbReference type="ChEBI" id="CHEBI:58359"/>
        <dbReference type="ChEBI" id="CHEBI:456216"/>
        <dbReference type="EC" id="6.3.5.5"/>
    </reaction>
</comment>
<evidence type="ECO:0000256" key="7">
    <source>
        <dbReference type="ARBA" id="ARBA00048816"/>
    </source>
</evidence>
<keyword evidence="11" id="KW-1185">Reference proteome</keyword>
<evidence type="ECO:0000313" key="11">
    <source>
        <dbReference type="Proteomes" id="UP000198534"/>
    </source>
</evidence>
<keyword evidence="5 8" id="KW-0067">ATP-binding</keyword>
<dbReference type="Pfam" id="PF00988">
    <property type="entry name" value="CPSase_sm_chain"/>
    <property type="match status" value="1"/>
</dbReference>
<dbReference type="SUPFAM" id="SSF52021">
    <property type="entry name" value="Carbamoyl phosphate synthetase, small subunit N-terminal domain"/>
    <property type="match status" value="1"/>
</dbReference>
<dbReference type="SMART" id="SM01097">
    <property type="entry name" value="CPSase_sm_chain"/>
    <property type="match status" value="1"/>
</dbReference>
<dbReference type="GO" id="GO:0004088">
    <property type="term" value="F:carbamoyl-phosphate synthase (glutamine-hydrolyzing) activity"/>
    <property type="evidence" value="ECO:0007669"/>
    <property type="project" value="UniProtKB-UniRule"/>
</dbReference>
<dbReference type="Pfam" id="PF00117">
    <property type="entry name" value="GATase"/>
    <property type="match status" value="1"/>
</dbReference>
<dbReference type="NCBIfam" id="NF009475">
    <property type="entry name" value="PRK12838.1"/>
    <property type="match status" value="1"/>
</dbReference>
<dbReference type="PANTHER" id="PTHR43418:SF7">
    <property type="entry name" value="CARBAMOYL-PHOSPHATE SYNTHASE SMALL CHAIN"/>
    <property type="match status" value="1"/>
</dbReference>
<evidence type="ECO:0000259" key="9">
    <source>
        <dbReference type="SMART" id="SM01097"/>
    </source>
</evidence>
<reference evidence="10 11" key="1">
    <citation type="submission" date="2016-10" db="EMBL/GenBank/DDBJ databases">
        <authorList>
            <person name="de Groot N.N."/>
        </authorList>
    </citation>
    <scope>NUCLEOTIDE SEQUENCE [LARGE SCALE GENOMIC DNA]</scope>
    <source>
        <strain evidence="10 11">DSM 45610</strain>
    </source>
</reference>
<evidence type="ECO:0000256" key="6">
    <source>
        <dbReference type="ARBA" id="ARBA00022962"/>
    </source>
</evidence>
<keyword evidence="6 8" id="KW-0315">Glutamine amidotransferase</keyword>
<dbReference type="PROSITE" id="PS51273">
    <property type="entry name" value="GATASE_TYPE_1"/>
    <property type="match status" value="1"/>
</dbReference>
<keyword evidence="8" id="KW-0665">Pyrimidine biosynthesis</keyword>
<keyword evidence="4 8" id="KW-0547">Nucleotide-binding</keyword>
<dbReference type="HAMAP" id="MF_01209">
    <property type="entry name" value="CPSase_S_chain"/>
    <property type="match status" value="1"/>
</dbReference>
<feature type="active site" evidence="8">
    <location>
        <position position="325"/>
    </location>
</feature>
<comment type="pathway">
    <text evidence="1 8">Amino-acid biosynthesis; L-arginine biosynthesis; carbamoyl phosphate from bicarbonate: step 1/1.</text>
</comment>
<dbReference type="InterPro" id="IPR035686">
    <property type="entry name" value="CPSase_GATase1"/>
</dbReference>
<dbReference type="RefSeq" id="WP_091736757.1">
    <property type="nucleotide sequence ID" value="NZ_FNNQ01000003.1"/>
</dbReference>
<protein>
    <recommendedName>
        <fullName evidence="8">Carbamoyl phosphate synthase small chain</fullName>
        <ecNumber evidence="8">6.3.5.5</ecNumber>
    </recommendedName>
    <alternativeName>
        <fullName evidence="8">Carbamoyl phosphate synthetase glutamine chain</fullName>
    </alternativeName>
</protein>
<evidence type="ECO:0000256" key="2">
    <source>
        <dbReference type="ARBA" id="ARBA00007800"/>
    </source>
</evidence>
<dbReference type="AlphaFoldDB" id="A0A1H2TK26"/>
<evidence type="ECO:0000256" key="8">
    <source>
        <dbReference type="HAMAP-Rule" id="MF_01209"/>
    </source>
</evidence>
<dbReference type="OrthoDB" id="9804328at2"/>